<name>A0A369TK09_9RHOB</name>
<dbReference type="InterPro" id="IPR051606">
    <property type="entry name" value="Polyketide_Oxido-like"/>
</dbReference>
<dbReference type="Proteomes" id="UP000253977">
    <property type="component" value="Unassembled WGS sequence"/>
</dbReference>
<feature type="compositionally biased region" description="Basic and acidic residues" evidence="1">
    <location>
        <begin position="23"/>
        <end position="41"/>
    </location>
</feature>
<accession>A0A369TK09</accession>
<evidence type="ECO:0000313" key="4">
    <source>
        <dbReference type="Proteomes" id="UP000253977"/>
    </source>
</evidence>
<organism evidence="3 4">
    <name type="scientific">Thalassococcus profundi</name>
    <dbReference type="NCBI Taxonomy" id="2282382"/>
    <lineage>
        <taxon>Bacteria</taxon>
        <taxon>Pseudomonadati</taxon>
        <taxon>Pseudomonadota</taxon>
        <taxon>Alphaproteobacteria</taxon>
        <taxon>Rhodobacterales</taxon>
        <taxon>Roseobacteraceae</taxon>
        <taxon>Thalassococcus</taxon>
    </lineage>
</organism>
<dbReference type="GO" id="GO:0042602">
    <property type="term" value="F:riboflavin reductase (NADPH) activity"/>
    <property type="evidence" value="ECO:0007669"/>
    <property type="project" value="TreeGrafter"/>
</dbReference>
<dbReference type="PANTHER" id="PTHR43355">
    <property type="entry name" value="FLAVIN REDUCTASE (NADPH)"/>
    <property type="match status" value="1"/>
</dbReference>
<keyword evidence="4" id="KW-1185">Reference proteome</keyword>
<sequence>MPFRRGVIGQGKEGTRSPGPRPIRKETAHDRTRGQEGRGNRPNDGPARPVHPHGGPPQGRSRGACETAADTPRRPLCPPRAPQPLRGHAQLTQPILIIGATSGIGACAVDEAASRGLPVRAFARSAGTLDKTDLVEPVAGDARSAEDIGAALSGTRAVIYALGIKERLSMLWEEETLFSDTTRVLLDAMQAGDTRRLVAVTGFGAGRSRSAMSALERIGHRAILGKPYADKDRQEAMIVESPLDWTIVRPVILTKGSRSGKLKVLRDPASWRNGLVSRRDVACYLVDAVEDDLDIRADVVLAR</sequence>
<evidence type="ECO:0000313" key="3">
    <source>
        <dbReference type="EMBL" id="RDD65623.1"/>
    </source>
</evidence>
<dbReference type="AlphaFoldDB" id="A0A369TK09"/>
<evidence type="ECO:0000256" key="1">
    <source>
        <dbReference type="SAM" id="MobiDB-lite"/>
    </source>
</evidence>
<dbReference type="PANTHER" id="PTHR43355:SF2">
    <property type="entry name" value="FLAVIN REDUCTASE (NADPH)"/>
    <property type="match status" value="1"/>
</dbReference>
<proteinExistence type="predicted"/>
<dbReference type="SUPFAM" id="SSF51735">
    <property type="entry name" value="NAD(P)-binding Rossmann-fold domains"/>
    <property type="match status" value="1"/>
</dbReference>
<comment type="caution">
    <text evidence="3">The sequence shown here is derived from an EMBL/GenBank/DDBJ whole genome shotgun (WGS) entry which is preliminary data.</text>
</comment>
<dbReference type="InterPro" id="IPR016040">
    <property type="entry name" value="NAD(P)-bd_dom"/>
</dbReference>
<dbReference type="EMBL" id="QPMK01000011">
    <property type="protein sequence ID" value="RDD65623.1"/>
    <property type="molecule type" value="Genomic_DNA"/>
</dbReference>
<reference evidence="3 4" key="1">
    <citation type="submission" date="2018-07" db="EMBL/GenBank/DDBJ databases">
        <title>Thalassococcus profundi sp. nov., a marine bacterium isolated from deep seawater of Okinawa Trough.</title>
        <authorList>
            <person name="Yu M."/>
        </authorList>
    </citation>
    <scope>NUCLEOTIDE SEQUENCE [LARGE SCALE GENOMIC DNA]</scope>
    <source>
        <strain evidence="3 4">WRAS1</strain>
    </source>
</reference>
<evidence type="ECO:0000259" key="2">
    <source>
        <dbReference type="Pfam" id="PF13460"/>
    </source>
</evidence>
<dbReference type="Pfam" id="PF13460">
    <property type="entry name" value="NAD_binding_10"/>
    <property type="match status" value="1"/>
</dbReference>
<dbReference type="OrthoDB" id="7419852at2"/>
<gene>
    <name evidence="3" type="ORF">DU478_14400</name>
</gene>
<dbReference type="InterPro" id="IPR036291">
    <property type="entry name" value="NAD(P)-bd_dom_sf"/>
</dbReference>
<dbReference type="Gene3D" id="3.40.50.720">
    <property type="entry name" value="NAD(P)-binding Rossmann-like Domain"/>
    <property type="match status" value="1"/>
</dbReference>
<feature type="domain" description="NAD(P)-binding" evidence="2">
    <location>
        <begin position="99"/>
        <end position="291"/>
    </location>
</feature>
<protein>
    <recommendedName>
        <fullName evidence="2">NAD(P)-binding domain-containing protein</fullName>
    </recommendedName>
</protein>
<feature type="region of interest" description="Disordered" evidence="1">
    <location>
        <begin position="1"/>
        <end position="82"/>
    </location>
</feature>
<dbReference type="GO" id="GO:0004074">
    <property type="term" value="F:biliverdin reductase [NAD(P)H] activity"/>
    <property type="evidence" value="ECO:0007669"/>
    <property type="project" value="TreeGrafter"/>
</dbReference>